<sequence>MSRMLHLSLVAVVMTCLAGYASASQEQLEQACLTNEIDKELISSSMAITAGECHLSAANSDKQLAMQHAQFAYSWFSYAQQISGGISPTYLKLAAAKIDELQAK</sequence>
<feature type="signal peptide" evidence="1">
    <location>
        <begin position="1"/>
        <end position="23"/>
    </location>
</feature>
<feature type="chain" id="PRO_5045661349" evidence="1">
    <location>
        <begin position="24"/>
        <end position="104"/>
    </location>
</feature>
<keyword evidence="1" id="KW-0732">Signal</keyword>
<dbReference type="RefSeq" id="WP_255836481.1">
    <property type="nucleotide sequence ID" value="NZ_CP073346.1"/>
</dbReference>
<evidence type="ECO:0000256" key="1">
    <source>
        <dbReference type="SAM" id="SignalP"/>
    </source>
</evidence>
<reference evidence="2" key="1">
    <citation type="submission" date="2021-04" db="EMBL/GenBank/DDBJ databases">
        <title>Oceanospirillales bacteria with DddD are important DMSP degraders in coastal seawater.</title>
        <authorList>
            <person name="Liu J."/>
        </authorList>
    </citation>
    <scope>NUCLEOTIDE SEQUENCE</scope>
    <source>
        <strain evidence="2">D13-4</strain>
    </source>
</reference>
<evidence type="ECO:0000313" key="2">
    <source>
        <dbReference type="EMBL" id="UTW05900.1"/>
    </source>
</evidence>
<dbReference type="EMBL" id="CP073346">
    <property type="protein sequence ID" value="UTW05900.1"/>
    <property type="molecule type" value="Genomic_DNA"/>
</dbReference>
<accession>A0ABY5H3J6</accession>
<proteinExistence type="predicted"/>
<evidence type="ECO:0000313" key="3">
    <source>
        <dbReference type="Proteomes" id="UP001059672"/>
    </source>
</evidence>
<gene>
    <name evidence="2" type="ORF">KDW96_11920</name>
</gene>
<protein>
    <submittedName>
        <fullName evidence="2">Uncharacterized protein</fullName>
    </submittedName>
</protein>
<name>A0ABY5H3J6_9PSED</name>
<organism evidence="2 3">
    <name type="scientific">Pseudomonas benzenivorans</name>
    <dbReference type="NCBI Taxonomy" id="556533"/>
    <lineage>
        <taxon>Bacteria</taxon>
        <taxon>Pseudomonadati</taxon>
        <taxon>Pseudomonadota</taxon>
        <taxon>Gammaproteobacteria</taxon>
        <taxon>Pseudomonadales</taxon>
        <taxon>Pseudomonadaceae</taxon>
        <taxon>Pseudomonas</taxon>
    </lineage>
</organism>
<dbReference type="Proteomes" id="UP001059672">
    <property type="component" value="Chromosome"/>
</dbReference>
<keyword evidence="3" id="KW-1185">Reference proteome</keyword>